<evidence type="ECO:0000313" key="2">
    <source>
        <dbReference type="EMBL" id="ALA45208.1"/>
    </source>
</evidence>
<feature type="compositionally biased region" description="Basic and acidic residues" evidence="1">
    <location>
        <begin position="458"/>
        <end position="483"/>
    </location>
</feature>
<evidence type="ECO:0000256" key="1">
    <source>
        <dbReference type="SAM" id="MobiDB-lite"/>
    </source>
</evidence>
<proteinExistence type="predicted"/>
<protein>
    <submittedName>
        <fullName evidence="2">Base plate hub</fullName>
    </submittedName>
</protein>
<feature type="region of interest" description="Disordered" evidence="1">
    <location>
        <begin position="458"/>
        <end position="484"/>
    </location>
</feature>
<dbReference type="EMBL" id="KT321315">
    <property type="protein sequence ID" value="ALA45208.1"/>
    <property type="molecule type" value="Genomic_DNA"/>
</dbReference>
<keyword evidence="3" id="KW-1185">Reference proteome</keyword>
<name>A0A0K2FHI5_9CAUD</name>
<sequence length="595" mass="67052">MANSYFNEEQKKKFLNRNNSKQPAVTKVTASLDAESARDLKEINDNTLESAINTLDIKEGLKSFEEKFRDKFAGFKEQYEEDKKESLAEQLPDFVGPIRPISLTDDNSKTVDNTVNVNQNGQFGKLEENTESIFHAINKLVDLYENTDKHKPLPEPVEEPDPYVDTKKKRIIDDEDKRSKTLDSIAKSLVSIKGFTSQILSRFIGYSLEAMAKFAKWTLLIGSLIFTFDVLRVTIRKWFEDILKEGESSKKLFGTYLGNVKAIVTKIEEGLNNFNMNNLGESLRDLFVEPMKLLGQTVQTAITEGIGRLIQSLGESTGIDSITNAGRGMQITALRDKQKFGLELTKDDIIMIKKQELAEQQEALEKEDKAIAARQALTITPSQIPNGSIYKVAPTDYQERNQKIVDADKERLDTMKKHTDELKSQVKLIEGSAEEAQKLADEENKRNRERVRQAQIEADRLKQARKEGKQPPEGSEKKGDDLLGKATNYANSENLDAADIKYINDELLDQLEKRRNEGNLDDVQKDRISDLIEQLQNKIAARTESSAPIDAQPPLAANKPDADKASNIQVNNKTVNNNVTHSVQRTEHKPLVALA</sequence>
<gene>
    <name evidence="2" type="ORF">ADS69_00103</name>
</gene>
<feature type="region of interest" description="Disordered" evidence="1">
    <location>
        <begin position="541"/>
        <end position="563"/>
    </location>
</feature>
<dbReference type="Proteomes" id="UP000225536">
    <property type="component" value="Segment"/>
</dbReference>
<reference evidence="2 3" key="1">
    <citation type="submission" date="2015-07" db="EMBL/GenBank/DDBJ databases">
        <title>Enterobacter aerogenes phage phiEap-3.</title>
        <authorList>
            <person name="Zhao X."/>
        </authorList>
    </citation>
    <scope>NUCLEOTIDE SEQUENCE [LARGE SCALE GENOMIC DNA]</scope>
</reference>
<feature type="region of interest" description="Disordered" evidence="1">
    <location>
        <begin position="1"/>
        <end position="25"/>
    </location>
</feature>
<organism evidence="2 3">
    <name type="scientific">Enterobacter phage phiEap-3</name>
    <dbReference type="NCBI Taxonomy" id="1682394"/>
    <lineage>
        <taxon>Viruses</taxon>
        <taxon>Duplodnaviria</taxon>
        <taxon>Heunggongvirae</taxon>
        <taxon>Uroviricota</taxon>
        <taxon>Caudoviricetes</taxon>
        <taxon>Pantevenvirales</taxon>
        <taxon>Straboviridae</taxon>
        <taxon>Slopekvirus</taxon>
        <taxon>Slopekvirus eap3</taxon>
    </lineage>
</organism>
<accession>A0A0K2FHI5</accession>
<evidence type="ECO:0000313" key="3">
    <source>
        <dbReference type="Proteomes" id="UP000225536"/>
    </source>
</evidence>